<proteinExistence type="predicted"/>
<keyword evidence="2" id="KW-1185">Reference proteome</keyword>
<sequence length="121" mass="13819">MPRRAKLRRATSERVSLVLELTSEMQEIVNHLEKQASTQAAAKKLDSQLQSCIKQTRSKRLSLKLKANLAKVRFWDTDGNRLMNAPAELRGRLWIMGQQCCLLMEARDIKLQDSSPQVCPL</sequence>
<protein>
    <submittedName>
        <fullName evidence="1">Uncharacterized protein</fullName>
    </submittedName>
</protein>
<dbReference type="Proteomes" id="UP000601435">
    <property type="component" value="Unassembled WGS sequence"/>
</dbReference>
<evidence type="ECO:0000313" key="2">
    <source>
        <dbReference type="Proteomes" id="UP000601435"/>
    </source>
</evidence>
<accession>A0A813AT93</accession>
<comment type="caution">
    <text evidence="1">The sequence shown here is derived from an EMBL/GenBank/DDBJ whole genome shotgun (WGS) entry which is preliminary data.</text>
</comment>
<gene>
    <name evidence="1" type="ORF">SNEC2469_LOCUS28798</name>
</gene>
<name>A0A813AT93_9DINO</name>
<dbReference type="OrthoDB" id="441488at2759"/>
<evidence type="ECO:0000313" key="1">
    <source>
        <dbReference type="EMBL" id="CAE7879445.1"/>
    </source>
</evidence>
<dbReference type="EMBL" id="CAJNJA010063388">
    <property type="protein sequence ID" value="CAE7879445.1"/>
    <property type="molecule type" value="Genomic_DNA"/>
</dbReference>
<reference evidence="1" key="1">
    <citation type="submission" date="2021-02" db="EMBL/GenBank/DDBJ databases">
        <authorList>
            <person name="Dougan E. K."/>
            <person name="Rhodes N."/>
            <person name="Thang M."/>
            <person name="Chan C."/>
        </authorList>
    </citation>
    <scope>NUCLEOTIDE SEQUENCE</scope>
</reference>
<dbReference type="AlphaFoldDB" id="A0A813AT93"/>
<organism evidence="1 2">
    <name type="scientific">Symbiodinium necroappetens</name>
    <dbReference type="NCBI Taxonomy" id="1628268"/>
    <lineage>
        <taxon>Eukaryota</taxon>
        <taxon>Sar</taxon>
        <taxon>Alveolata</taxon>
        <taxon>Dinophyceae</taxon>
        <taxon>Suessiales</taxon>
        <taxon>Symbiodiniaceae</taxon>
        <taxon>Symbiodinium</taxon>
    </lineage>
</organism>